<feature type="transmembrane region" description="Helical" evidence="1">
    <location>
        <begin position="82"/>
        <end position="100"/>
    </location>
</feature>
<sequence>MKLQPTISKTIFYSFLFAIGGSPTLAMLIIYGQNYNPDFFMTAFMSLSVLIACVLIPVVLIQNSYLLWKRKNPNLEEKVKTLSHVYLGLNIICLIFWIYLMTLSN</sequence>
<dbReference type="EMBL" id="JEWH01000079">
    <property type="protein sequence ID" value="EXB03665.1"/>
    <property type="molecule type" value="Genomic_DNA"/>
</dbReference>
<keyword evidence="1" id="KW-0812">Transmembrane</keyword>
<dbReference type="AlphaFoldDB" id="A0A009HKV3"/>
<keyword evidence="1" id="KW-0472">Membrane</keyword>
<keyword evidence="1" id="KW-1133">Transmembrane helix</keyword>
<protein>
    <submittedName>
        <fullName evidence="2">Putative membrane protein</fullName>
    </submittedName>
</protein>
<proteinExistence type="predicted"/>
<evidence type="ECO:0000256" key="1">
    <source>
        <dbReference type="SAM" id="Phobius"/>
    </source>
</evidence>
<name>A0A009HKV3_ACIB9</name>
<organism evidence="2 3">
    <name type="scientific">Acinetobacter baumannii (strain 1295743)</name>
    <dbReference type="NCBI Taxonomy" id="1310613"/>
    <lineage>
        <taxon>Bacteria</taxon>
        <taxon>Pseudomonadati</taxon>
        <taxon>Pseudomonadota</taxon>
        <taxon>Gammaproteobacteria</taxon>
        <taxon>Moraxellales</taxon>
        <taxon>Moraxellaceae</taxon>
        <taxon>Acinetobacter</taxon>
        <taxon>Acinetobacter calcoaceticus/baumannii complex</taxon>
    </lineage>
</organism>
<accession>A0A009HKV3</accession>
<feature type="transmembrane region" description="Helical" evidence="1">
    <location>
        <begin position="12"/>
        <end position="33"/>
    </location>
</feature>
<evidence type="ECO:0000313" key="2">
    <source>
        <dbReference type="EMBL" id="EXB03665.1"/>
    </source>
</evidence>
<gene>
    <name evidence="2" type="ORF">J512_3866</name>
</gene>
<dbReference type="GeneID" id="92893276"/>
<reference evidence="2 3" key="1">
    <citation type="submission" date="2014-02" db="EMBL/GenBank/DDBJ databases">
        <title>Comparative genomics and transcriptomics to identify genetic mechanisms underlying the emergence of carbapenem resistant Acinetobacter baumannii (CRAb).</title>
        <authorList>
            <person name="Harris A.D."/>
            <person name="Johnson K.J."/>
            <person name="George J."/>
            <person name="Shefchek K."/>
            <person name="Daugherty S.C."/>
            <person name="Parankush S."/>
            <person name="Sadzewicz L."/>
            <person name="Tallon L."/>
            <person name="Sengamalay N."/>
            <person name="Hazen T.H."/>
            <person name="Rasko D.A."/>
        </authorList>
    </citation>
    <scope>NUCLEOTIDE SEQUENCE [LARGE SCALE GENOMIC DNA]</scope>
    <source>
        <strain evidence="2 3">1295743</strain>
    </source>
</reference>
<dbReference type="Proteomes" id="UP000020595">
    <property type="component" value="Unassembled WGS sequence"/>
</dbReference>
<evidence type="ECO:0000313" key="3">
    <source>
        <dbReference type="Proteomes" id="UP000020595"/>
    </source>
</evidence>
<dbReference type="RefSeq" id="WP_000776215.1">
    <property type="nucleotide sequence ID" value="NZ_JEWH01000079.1"/>
</dbReference>
<dbReference type="PATRIC" id="fig|1310613.3.peg.3697"/>
<feature type="transmembrane region" description="Helical" evidence="1">
    <location>
        <begin position="39"/>
        <end position="61"/>
    </location>
</feature>
<comment type="caution">
    <text evidence="2">The sequence shown here is derived from an EMBL/GenBank/DDBJ whole genome shotgun (WGS) entry which is preliminary data.</text>
</comment>